<name>A0A364NA49_STELY</name>
<evidence type="ECO:0000313" key="4">
    <source>
        <dbReference type="Proteomes" id="UP000249619"/>
    </source>
</evidence>
<organism evidence="3 4">
    <name type="scientific">Stemphylium lycopersici</name>
    <name type="common">Tomato gray leaf spot disease fungus</name>
    <name type="synonym">Thyrospora lycopersici</name>
    <dbReference type="NCBI Taxonomy" id="183478"/>
    <lineage>
        <taxon>Eukaryota</taxon>
        <taxon>Fungi</taxon>
        <taxon>Dikarya</taxon>
        <taxon>Ascomycota</taxon>
        <taxon>Pezizomycotina</taxon>
        <taxon>Dothideomycetes</taxon>
        <taxon>Pleosporomycetidae</taxon>
        <taxon>Pleosporales</taxon>
        <taxon>Pleosporineae</taxon>
        <taxon>Pleosporaceae</taxon>
        <taxon>Stemphylium</taxon>
    </lineage>
</organism>
<sequence length="618" mass="69443">MPNNDPWLWSVDELVAQVCHSHKLFETAWRSTTNVPSGPALETELRARHVTGRVFLTSLDTYTVVVRNELNIPQLAHRVALMSVVGLLRQRSSAYQLHSAATTGVLQTFVASRDSHLQSTQANGSRKRRKVEPVSATTLPQTSQTYHASAISNNPSSSEQSKNPTDEFEHLFRWENTVDNDEIIDFAAEDSLEDEENGGQWDAAEEDYDTQDDELTVEVPSQTGLTTEEVVEIINRRIEDILESWKPPKTADPESLWNEAEASGERVGLAQKHEANHAYYSERLDRLCDQIVQFPGSNAVSDHFGETGQVWRQCSNLEVTIDSMEHASWLRDIYKLEPVADSDDEHEGHDNSGAREMPLPQPQLLVATEIIDLGTPSESSNVGERNASPFDPLIMSEYNNNGNPIRHHRRSLTPDSVIADSIEPTYDECGVLPNPNTACLSSTLPLRIPTNHGDEPEKASISSVRRWQWTDLAENLDRKRIVSKALLEMKPGDRELVRSRIRLVGKIGLLKEVGACVSMLRRGETKLPGTLLRDMPKIMNLTNMFLSWWFCRNYSNGHRASTAELEELKHCIDKGSAGTTTFYNYVYTVMGTTFSEQALQHPERPSQAEIIEISDDDD</sequence>
<dbReference type="InterPro" id="IPR056026">
    <property type="entry name" value="DUF7607"/>
</dbReference>
<feature type="region of interest" description="Disordered" evidence="1">
    <location>
        <begin position="598"/>
        <end position="618"/>
    </location>
</feature>
<dbReference type="EMBL" id="QGDH01000025">
    <property type="protein sequence ID" value="RAR14195.1"/>
    <property type="molecule type" value="Genomic_DNA"/>
</dbReference>
<evidence type="ECO:0000259" key="2">
    <source>
        <dbReference type="Pfam" id="PF24580"/>
    </source>
</evidence>
<gene>
    <name evidence="3" type="ORF">DDE83_002462</name>
</gene>
<dbReference type="STRING" id="183478.A0A364NA49"/>
<protein>
    <recommendedName>
        <fullName evidence="2">DUF7607 domain-containing protein</fullName>
    </recommendedName>
</protein>
<feature type="region of interest" description="Disordered" evidence="1">
    <location>
        <begin position="117"/>
        <end position="165"/>
    </location>
</feature>
<keyword evidence="4" id="KW-1185">Reference proteome</keyword>
<reference evidence="4" key="1">
    <citation type="submission" date="2018-05" db="EMBL/GenBank/DDBJ databases">
        <title>Draft genome sequence of Stemphylium lycopersici strain CIDEFI 213.</title>
        <authorList>
            <person name="Medina R."/>
            <person name="Franco M.E.E."/>
            <person name="Lucentini C.G."/>
            <person name="Saparrat M.C.N."/>
            <person name="Balatti P.A."/>
        </authorList>
    </citation>
    <scope>NUCLEOTIDE SEQUENCE [LARGE SCALE GENOMIC DNA]</scope>
    <source>
        <strain evidence="4">CIDEFI 213</strain>
    </source>
</reference>
<dbReference type="Proteomes" id="UP000249619">
    <property type="component" value="Unassembled WGS sequence"/>
</dbReference>
<dbReference type="Pfam" id="PF24580">
    <property type="entry name" value="DUF7607"/>
    <property type="match status" value="1"/>
</dbReference>
<accession>A0A364NA49</accession>
<dbReference type="AlphaFoldDB" id="A0A364NA49"/>
<evidence type="ECO:0000256" key="1">
    <source>
        <dbReference type="SAM" id="MobiDB-lite"/>
    </source>
</evidence>
<evidence type="ECO:0000313" key="3">
    <source>
        <dbReference type="EMBL" id="RAR14195.1"/>
    </source>
</evidence>
<comment type="caution">
    <text evidence="3">The sequence shown here is derived from an EMBL/GenBank/DDBJ whole genome shotgun (WGS) entry which is preliminary data.</text>
</comment>
<feature type="compositionally biased region" description="Polar residues" evidence="1">
    <location>
        <begin position="135"/>
        <end position="163"/>
    </location>
</feature>
<proteinExistence type="predicted"/>
<feature type="domain" description="DUF7607" evidence="2">
    <location>
        <begin position="228"/>
        <end position="337"/>
    </location>
</feature>